<reference evidence="5 6" key="1">
    <citation type="submission" date="2023-07" db="EMBL/GenBank/DDBJ databases">
        <title>Sorghum-associated microbial communities from plants grown in Nebraska, USA.</title>
        <authorList>
            <person name="Schachtman D."/>
        </authorList>
    </citation>
    <scope>NUCLEOTIDE SEQUENCE [LARGE SCALE GENOMIC DNA]</scope>
    <source>
        <strain evidence="5 6">4099</strain>
    </source>
</reference>
<dbReference type="Pfam" id="PF12852">
    <property type="entry name" value="Cupin_6"/>
    <property type="match status" value="1"/>
</dbReference>
<dbReference type="PANTHER" id="PTHR46796">
    <property type="entry name" value="HTH-TYPE TRANSCRIPTIONAL ACTIVATOR RHAS-RELATED"/>
    <property type="match status" value="1"/>
</dbReference>
<feature type="domain" description="HTH araC/xylS-type" evidence="4">
    <location>
        <begin position="198"/>
        <end position="296"/>
    </location>
</feature>
<dbReference type="InterPro" id="IPR018060">
    <property type="entry name" value="HTH_AraC"/>
</dbReference>
<dbReference type="PROSITE" id="PS01124">
    <property type="entry name" value="HTH_ARAC_FAMILY_2"/>
    <property type="match status" value="1"/>
</dbReference>
<dbReference type="InterPro" id="IPR011051">
    <property type="entry name" value="RmlC_Cupin_sf"/>
</dbReference>
<keyword evidence="2" id="KW-0238">DNA-binding</keyword>
<organism evidence="5 6">
    <name type="scientific">Luteimonas terrae</name>
    <dbReference type="NCBI Taxonomy" id="1530191"/>
    <lineage>
        <taxon>Bacteria</taxon>
        <taxon>Pseudomonadati</taxon>
        <taxon>Pseudomonadota</taxon>
        <taxon>Gammaproteobacteria</taxon>
        <taxon>Lysobacterales</taxon>
        <taxon>Lysobacteraceae</taxon>
        <taxon>Luteimonas</taxon>
    </lineage>
</organism>
<evidence type="ECO:0000256" key="3">
    <source>
        <dbReference type="ARBA" id="ARBA00023163"/>
    </source>
</evidence>
<dbReference type="SUPFAM" id="SSF46689">
    <property type="entry name" value="Homeodomain-like"/>
    <property type="match status" value="2"/>
</dbReference>
<dbReference type="PANTHER" id="PTHR46796:SF7">
    <property type="entry name" value="ARAC FAMILY TRANSCRIPTIONAL REGULATOR"/>
    <property type="match status" value="1"/>
</dbReference>
<accession>A0ABU1XTG3</accession>
<gene>
    <name evidence="5" type="ORF">J2W68_000733</name>
</gene>
<evidence type="ECO:0000256" key="2">
    <source>
        <dbReference type="ARBA" id="ARBA00023125"/>
    </source>
</evidence>
<dbReference type="Gene3D" id="1.10.10.60">
    <property type="entry name" value="Homeodomain-like"/>
    <property type="match status" value="2"/>
</dbReference>
<keyword evidence="1" id="KW-0805">Transcription regulation</keyword>
<proteinExistence type="predicted"/>
<protein>
    <submittedName>
        <fullName evidence="5">AraC-like DNA-binding protein</fullName>
    </submittedName>
</protein>
<dbReference type="Pfam" id="PF12833">
    <property type="entry name" value="HTH_18"/>
    <property type="match status" value="1"/>
</dbReference>
<dbReference type="Proteomes" id="UP001256588">
    <property type="component" value="Unassembled WGS sequence"/>
</dbReference>
<evidence type="ECO:0000313" key="5">
    <source>
        <dbReference type="EMBL" id="MDR7192025.1"/>
    </source>
</evidence>
<keyword evidence="6" id="KW-1185">Reference proteome</keyword>
<keyword evidence="3" id="KW-0804">Transcription</keyword>
<evidence type="ECO:0000313" key="6">
    <source>
        <dbReference type="Proteomes" id="UP001256588"/>
    </source>
</evidence>
<dbReference type="InterPro" id="IPR018062">
    <property type="entry name" value="HTH_AraC-typ_CS"/>
</dbReference>
<dbReference type="InterPro" id="IPR032783">
    <property type="entry name" value="AraC_lig"/>
</dbReference>
<dbReference type="PROSITE" id="PS00041">
    <property type="entry name" value="HTH_ARAC_FAMILY_1"/>
    <property type="match status" value="1"/>
</dbReference>
<dbReference type="SMART" id="SM00342">
    <property type="entry name" value="HTH_ARAC"/>
    <property type="match status" value="1"/>
</dbReference>
<dbReference type="RefSeq" id="WP_310232870.1">
    <property type="nucleotide sequence ID" value="NZ_JAVDWO010000002.1"/>
</dbReference>
<dbReference type="InterPro" id="IPR050204">
    <property type="entry name" value="AraC_XylS_family_regulators"/>
</dbReference>
<dbReference type="EMBL" id="JAVDWO010000002">
    <property type="protein sequence ID" value="MDR7192025.1"/>
    <property type="molecule type" value="Genomic_DNA"/>
</dbReference>
<comment type="caution">
    <text evidence="5">The sequence shown here is derived from an EMBL/GenBank/DDBJ whole genome shotgun (WGS) entry which is preliminary data.</text>
</comment>
<evidence type="ECO:0000259" key="4">
    <source>
        <dbReference type="PROSITE" id="PS01124"/>
    </source>
</evidence>
<sequence>MRDPLSEIIHLLHPRAAFANVISGRGAWAVRYPHYGRPSYCIVLDGGCRLAVDGQAPFDIAAGDFVLLPATPAFTLCSDETVPPVLRDPDALPSDGSEIRYGDADGPADMRALGGAFLFDRDDPALLVSLLPAVVHVRGSSRLSQLVAMVAEETRVLRPGRESALARLVELLLIEAMRSAPHDAPPGLLKGLGDERLARALSVMHAHVERPWTVAALADAAALSRSVFFERFTRTVGVAPMAYLLAWRMEVAKDLLRRGDASIAEVAERVGYGSASAFGAAFQRHVGASPRRHVRAAGPRPG</sequence>
<dbReference type="InterPro" id="IPR009057">
    <property type="entry name" value="Homeodomain-like_sf"/>
</dbReference>
<name>A0ABU1XTG3_9GAMM</name>
<evidence type="ECO:0000256" key="1">
    <source>
        <dbReference type="ARBA" id="ARBA00023015"/>
    </source>
</evidence>
<dbReference type="SUPFAM" id="SSF51182">
    <property type="entry name" value="RmlC-like cupins"/>
    <property type="match status" value="1"/>
</dbReference>